<organism evidence="2 3">
    <name type="scientific">Rubroshorea leprosula</name>
    <dbReference type="NCBI Taxonomy" id="152421"/>
    <lineage>
        <taxon>Eukaryota</taxon>
        <taxon>Viridiplantae</taxon>
        <taxon>Streptophyta</taxon>
        <taxon>Embryophyta</taxon>
        <taxon>Tracheophyta</taxon>
        <taxon>Spermatophyta</taxon>
        <taxon>Magnoliopsida</taxon>
        <taxon>eudicotyledons</taxon>
        <taxon>Gunneridae</taxon>
        <taxon>Pentapetalae</taxon>
        <taxon>rosids</taxon>
        <taxon>malvids</taxon>
        <taxon>Malvales</taxon>
        <taxon>Dipterocarpaceae</taxon>
        <taxon>Rubroshorea</taxon>
    </lineage>
</organism>
<sequence length="144" mass="16472">MHSSIEPLKCFDWLPLNAAPPVESPDDFSAFLGLFDDPMNYRFFYYNRQQSEPLDPRLASGKPGQKPRHSTLNPHAEDFHPGQTSKDARTMFLTFFKGFPLSREEILEFFTSNWGYHVGQDVVVEQTGPGRNPQFGRVVFTTSL</sequence>
<keyword evidence="3" id="KW-1185">Reference proteome</keyword>
<feature type="region of interest" description="Disordered" evidence="1">
    <location>
        <begin position="53"/>
        <end position="84"/>
    </location>
</feature>
<gene>
    <name evidence="2" type="ORF">SLEP1_g8927</name>
</gene>
<dbReference type="AlphaFoldDB" id="A0AAV5IE93"/>
<proteinExistence type="predicted"/>
<dbReference type="EMBL" id="BPVZ01000009">
    <property type="protein sequence ID" value="GKU95590.1"/>
    <property type="molecule type" value="Genomic_DNA"/>
</dbReference>
<dbReference type="Proteomes" id="UP001054252">
    <property type="component" value="Unassembled WGS sequence"/>
</dbReference>
<evidence type="ECO:0000313" key="3">
    <source>
        <dbReference type="Proteomes" id="UP001054252"/>
    </source>
</evidence>
<dbReference type="PANTHER" id="PTHR33527:SF53">
    <property type="entry name" value="OS10G0561000 PROTEIN"/>
    <property type="match status" value="1"/>
</dbReference>
<evidence type="ECO:0000256" key="1">
    <source>
        <dbReference type="SAM" id="MobiDB-lite"/>
    </source>
</evidence>
<reference evidence="2 3" key="1">
    <citation type="journal article" date="2021" name="Commun. Biol.">
        <title>The genome of Shorea leprosula (Dipterocarpaceae) highlights the ecological relevance of drought in aseasonal tropical rainforests.</title>
        <authorList>
            <person name="Ng K.K.S."/>
            <person name="Kobayashi M.J."/>
            <person name="Fawcett J.A."/>
            <person name="Hatakeyama M."/>
            <person name="Paape T."/>
            <person name="Ng C.H."/>
            <person name="Ang C.C."/>
            <person name="Tnah L.H."/>
            <person name="Lee C.T."/>
            <person name="Nishiyama T."/>
            <person name="Sese J."/>
            <person name="O'Brien M.J."/>
            <person name="Copetti D."/>
            <person name="Mohd Noor M.I."/>
            <person name="Ong R.C."/>
            <person name="Putra M."/>
            <person name="Sireger I.Z."/>
            <person name="Indrioko S."/>
            <person name="Kosugi Y."/>
            <person name="Izuno A."/>
            <person name="Isagi Y."/>
            <person name="Lee S.L."/>
            <person name="Shimizu K.K."/>
        </authorList>
    </citation>
    <scope>NUCLEOTIDE SEQUENCE [LARGE SCALE GENOMIC DNA]</scope>
    <source>
        <strain evidence="2">214</strain>
    </source>
</reference>
<evidence type="ECO:0000313" key="2">
    <source>
        <dbReference type="EMBL" id="GKU95590.1"/>
    </source>
</evidence>
<protein>
    <submittedName>
        <fullName evidence="2">Uncharacterized protein</fullName>
    </submittedName>
</protein>
<accession>A0AAV5IE93</accession>
<name>A0AAV5IE93_9ROSI</name>
<dbReference type="PANTHER" id="PTHR33527">
    <property type="entry name" value="OS07G0274300 PROTEIN"/>
    <property type="match status" value="1"/>
</dbReference>
<comment type="caution">
    <text evidence="2">The sequence shown here is derived from an EMBL/GenBank/DDBJ whole genome shotgun (WGS) entry which is preliminary data.</text>
</comment>